<accession>A0ABQ3QDF5</accession>
<dbReference type="RefSeq" id="WP_190076506.1">
    <property type="nucleotide sequence ID" value="NZ_BMTC01000001.1"/>
</dbReference>
<proteinExistence type="predicted"/>
<dbReference type="Proteomes" id="UP001052655">
    <property type="component" value="Unassembled WGS sequence"/>
</dbReference>
<name>A0ABQ3QDF5_9ACTN</name>
<evidence type="ECO:0008006" key="3">
    <source>
        <dbReference type="Google" id="ProtNLM"/>
    </source>
</evidence>
<evidence type="ECO:0000313" key="2">
    <source>
        <dbReference type="Proteomes" id="UP001052655"/>
    </source>
</evidence>
<sequence length="274" mass="29791">MTTDHATDPRTACTVERDGRITFALRLPPADPGGRLLLRLRPKKGGTEHLRHLLALDTAVDGHRTAVLPAGTVLAEGRWDVHLVDGPDGGHRRVRPGPRDLRALVDGHTRDRAAPVAVRIPYVTKDGFLAVRAWLRDAHAETRRVRAAEGALTAAARLHGTEFGPGAAVRLRLRGTRTERLVTPRVADDRRDFSFAVALADLVADADPGAGQRFWDVSVRPAEAAPWVRLARLLDDVADRKHIHVQPAALVGDTAVRPYYTVDNDLSVTVTPAG</sequence>
<dbReference type="EMBL" id="BNDX01000018">
    <property type="protein sequence ID" value="GHI35325.1"/>
    <property type="molecule type" value="Genomic_DNA"/>
</dbReference>
<keyword evidence="2" id="KW-1185">Reference proteome</keyword>
<protein>
    <recommendedName>
        <fullName evidence="3">Transferase</fullName>
    </recommendedName>
</protein>
<comment type="caution">
    <text evidence="1">The sequence shown here is derived from an EMBL/GenBank/DDBJ whole genome shotgun (WGS) entry which is preliminary data.</text>
</comment>
<evidence type="ECO:0000313" key="1">
    <source>
        <dbReference type="EMBL" id="GHI35325.1"/>
    </source>
</evidence>
<gene>
    <name evidence="1" type="ORF">Sdagh_70550</name>
</gene>
<organism evidence="1 2">
    <name type="scientific">Streptomyces daghestanicus</name>
    <dbReference type="NCBI Taxonomy" id="66885"/>
    <lineage>
        <taxon>Bacteria</taxon>
        <taxon>Bacillati</taxon>
        <taxon>Actinomycetota</taxon>
        <taxon>Actinomycetes</taxon>
        <taxon>Kitasatosporales</taxon>
        <taxon>Streptomycetaceae</taxon>
        <taxon>Streptomyces</taxon>
    </lineage>
</organism>
<reference evidence="1" key="1">
    <citation type="submission" date="2024-05" db="EMBL/GenBank/DDBJ databases">
        <title>Whole genome shotgun sequence of Streptomyces daghestanicus NBRC 12762.</title>
        <authorList>
            <person name="Komaki H."/>
            <person name="Tamura T."/>
        </authorList>
    </citation>
    <scope>NUCLEOTIDE SEQUENCE</scope>
    <source>
        <strain evidence="1">NBRC 12762</strain>
    </source>
</reference>